<name>A0ABW3NI19_9BACI</name>
<accession>A0ABW3NI19</accession>
<evidence type="ECO:0000313" key="2">
    <source>
        <dbReference type="Proteomes" id="UP001597041"/>
    </source>
</evidence>
<dbReference type="RefSeq" id="WP_379592352.1">
    <property type="nucleotide sequence ID" value="NZ_JBHTKK010000014.1"/>
</dbReference>
<dbReference type="EMBL" id="JBHTKK010000014">
    <property type="protein sequence ID" value="MFD1066743.1"/>
    <property type="molecule type" value="Genomic_DNA"/>
</dbReference>
<comment type="caution">
    <text evidence="1">The sequence shown here is derived from an EMBL/GenBank/DDBJ whole genome shotgun (WGS) entry which is preliminary data.</text>
</comment>
<proteinExistence type="predicted"/>
<sequence length="200" mass="23369">MHILVIPHNHWAGYHIVTKFLEDGCYVDGIRDKQIDSELEDFFGRNSHFQEVDQVKKEYDLAIVINHTEIKALDRHAKKIFQIQTNRQLNVKLKTPRTTIIYAPYLIGEGMEMDENGLILDGSTLSFTDEQWKKKALYMKDFLSVFMQWITLTDLPAFIEIISINDNVTITKVEKKQVLLENRSIETVIKAIQTFNKLLR</sequence>
<gene>
    <name evidence="1" type="ORF">ACFQ19_11965</name>
</gene>
<organism evidence="1 2">
    <name type="scientific">Oceanobacillus locisalsi</name>
    <dbReference type="NCBI Taxonomy" id="546107"/>
    <lineage>
        <taxon>Bacteria</taxon>
        <taxon>Bacillati</taxon>
        <taxon>Bacillota</taxon>
        <taxon>Bacilli</taxon>
        <taxon>Bacillales</taxon>
        <taxon>Bacillaceae</taxon>
        <taxon>Oceanobacillus</taxon>
    </lineage>
</organism>
<dbReference type="Proteomes" id="UP001597041">
    <property type="component" value="Unassembled WGS sequence"/>
</dbReference>
<keyword evidence="2" id="KW-1185">Reference proteome</keyword>
<evidence type="ECO:0000313" key="1">
    <source>
        <dbReference type="EMBL" id="MFD1066743.1"/>
    </source>
</evidence>
<reference evidence="2" key="1">
    <citation type="journal article" date="2019" name="Int. J. Syst. Evol. Microbiol.">
        <title>The Global Catalogue of Microorganisms (GCM) 10K type strain sequencing project: providing services to taxonomists for standard genome sequencing and annotation.</title>
        <authorList>
            <consortium name="The Broad Institute Genomics Platform"/>
            <consortium name="The Broad Institute Genome Sequencing Center for Infectious Disease"/>
            <person name="Wu L."/>
            <person name="Ma J."/>
        </authorList>
    </citation>
    <scope>NUCLEOTIDE SEQUENCE [LARGE SCALE GENOMIC DNA]</scope>
    <source>
        <strain evidence="2">CCUG 56608</strain>
    </source>
</reference>
<protein>
    <submittedName>
        <fullName evidence="1">Uncharacterized protein</fullName>
    </submittedName>
</protein>